<evidence type="ECO:0000256" key="3">
    <source>
        <dbReference type="ARBA" id="ARBA00023110"/>
    </source>
</evidence>
<name>A0A9W4XLR0_9ASCO</name>
<comment type="caution">
    <text evidence="10">The sequence shown here is derived from an EMBL/GenBank/DDBJ whole genome shotgun (WGS) entry which is preliminary data.</text>
</comment>
<reference evidence="10" key="1">
    <citation type="submission" date="2022-12" db="EMBL/GenBank/DDBJ databases">
        <authorList>
            <person name="Brejova B."/>
        </authorList>
    </citation>
    <scope>NUCLEOTIDE SEQUENCE</scope>
</reference>
<dbReference type="GO" id="GO:0003755">
    <property type="term" value="F:peptidyl-prolyl cis-trans isomerase activity"/>
    <property type="evidence" value="ECO:0007669"/>
    <property type="project" value="UniProtKB-KW"/>
</dbReference>
<dbReference type="FunFam" id="2.40.100.10:FF:000025">
    <property type="entry name" value="Peptidyl-prolyl cis-trans isomerase CYP19-2"/>
    <property type="match status" value="1"/>
</dbReference>
<comment type="catalytic activity">
    <reaction evidence="1">
        <text>[protein]-peptidylproline (omega=180) = [protein]-peptidylproline (omega=0)</text>
        <dbReference type="Rhea" id="RHEA:16237"/>
        <dbReference type="Rhea" id="RHEA-COMP:10747"/>
        <dbReference type="Rhea" id="RHEA-COMP:10748"/>
        <dbReference type="ChEBI" id="CHEBI:83833"/>
        <dbReference type="ChEBI" id="CHEBI:83834"/>
        <dbReference type="EC" id="5.2.1.8"/>
    </reaction>
</comment>
<keyword evidence="3" id="KW-0697">Rotamase</keyword>
<dbReference type="Proteomes" id="UP001152885">
    <property type="component" value="Unassembled WGS sequence"/>
</dbReference>
<dbReference type="AlphaFoldDB" id="A0A9W4XLR0"/>
<keyword evidence="6" id="KW-0694">RNA-binding</keyword>
<keyword evidence="4" id="KW-0413">Isomerase</keyword>
<dbReference type="GO" id="GO:0016018">
    <property type="term" value="F:cyclosporin A binding"/>
    <property type="evidence" value="ECO:0007669"/>
    <property type="project" value="TreeGrafter"/>
</dbReference>
<organism evidence="10 11">
    <name type="scientific">Candida verbasci</name>
    <dbReference type="NCBI Taxonomy" id="1227364"/>
    <lineage>
        <taxon>Eukaryota</taxon>
        <taxon>Fungi</taxon>
        <taxon>Dikarya</taxon>
        <taxon>Ascomycota</taxon>
        <taxon>Saccharomycotina</taxon>
        <taxon>Pichiomycetes</taxon>
        <taxon>Debaryomycetaceae</taxon>
        <taxon>Candida/Lodderomyces clade</taxon>
        <taxon>Candida</taxon>
    </lineage>
</organism>
<dbReference type="InterPro" id="IPR012677">
    <property type="entry name" value="Nucleotide-bd_a/b_plait_sf"/>
</dbReference>
<keyword evidence="7" id="KW-0732">Signal</keyword>
<dbReference type="InterPro" id="IPR029000">
    <property type="entry name" value="Cyclophilin-like_dom_sf"/>
</dbReference>
<dbReference type="InterPro" id="IPR000504">
    <property type="entry name" value="RRM_dom"/>
</dbReference>
<dbReference type="GO" id="GO:0000324">
    <property type="term" value="C:fungal-type vacuole"/>
    <property type="evidence" value="ECO:0007669"/>
    <property type="project" value="TreeGrafter"/>
</dbReference>
<dbReference type="EC" id="5.2.1.8" evidence="2"/>
<dbReference type="InterPro" id="IPR020892">
    <property type="entry name" value="Cyclophilin-type_PPIase_CS"/>
</dbReference>
<dbReference type="InterPro" id="IPR002130">
    <property type="entry name" value="Cyclophilin-type_PPIase_dom"/>
</dbReference>
<protein>
    <recommendedName>
        <fullName evidence="2">peptidylprolyl isomerase</fullName>
        <ecNumber evidence="2">5.2.1.8</ecNumber>
    </recommendedName>
    <alternativeName>
        <fullName evidence="5">Cyclophilin E</fullName>
    </alternativeName>
</protein>
<dbReference type="InterPro" id="IPR035979">
    <property type="entry name" value="RBD_domain_sf"/>
</dbReference>
<feature type="chain" id="PRO_5040887860" description="peptidylprolyl isomerase" evidence="7">
    <location>
        <begin position="22"/>
        <end position="337"/>
    </location>
</feature>
<dbReference type="OrthoDB" id="271386at2759"/>
<dbReference type="SMART" id="SM00360">
    <property type="entry name" value="RRM"/>
    <property type="match status" value="1"/>
</dbReference>
<feature type="domain" description="PPIase cyclophilin-type" evidence="8">
    <location>
        <begin position="43"/>
        <end position="198"/>
    </location>
</feature>
<dbReference type="GO" id="GO:0006457">
    <property type="term" value="P:protein folding"/>
    <property type="evidence" value="ECO:0007669"/>
    <property type="project" value="InterPro"/>
</dbReference>
<dbReference type="Pfam" id="PF00160">
    <property type="entry name" value="Pro_isomerase"/>
    <property type="match status" value="1"/>
</dbReference>
<dbReference type="SUPFAM" id="SSF54928">
    <property type="entry name" value="RNA-binding domain, RBD"/>
    <property type="match status" value="1"/>
</dbReference>
<dbReference type="GO" id="GO:0003723">
    <property type="term" value="F:RNA binding"/>
    <property type="evidence" value="ECO:0007669"/>
    <property type="project" value="UniProtKB-UniRule"/>
</dbReference>
<dbReference type="GO" id="GO:0005783">
    <property type="term" value="C:endoplasmic reticulum"/>
    <property type="evidence" value="ECO:0007669"/>
    <property type="project" value="TreeGrafter"/>
</dbReference>
<evidence type="ECO:0000313" key="11">
    <source>
        <dbReference type="Proteomes" id="UP001152885"/>
    </source>
</evidence>
<dbReference type="PROSITE" id="PS50072">
    <property type="entry name" value="CSA_PPIASE_2"/>
    <property type="match status" value="1"/>
</dbReference>
<evidence type="ECO:0000256" key="6">
    <source>
        <dbReference type="PROSITE-ProRule" id="PRU00176"/>
    </source>
</evidence>
<feature type="signal peptide" evidence="7">
    <location>
        <begin position="1"/>
        <end position="21"/>
    </location>
</feature>
<evidence type="ECO:0000256" key="1">
    <source>
        <dbReference type="ARBA" id="ARBA00000971"/>
    </source>
</evidence>
<dbReference type="PANTHER" id="PTHR11071:SF561">
    <property type="entry name" value="PEPTIDYL-PROLYL CIS-TRANS ISOMERASE D-RELATED"/>
    <property type="match status" value="1"/>
</dbReference>
<keyword evidence="11" id="KW-1185">Reference proteome</keyword>
<dbReference type="Gene3D" id="2.40.100.10">
    <property type="entry name" value="Cyclophilin-like"/>
    <property type="match status" value="1"/>
</dbReference>
<evidence type="ECO:0000313" key="10">
    <source>
        <dbReference type="EMBL" id="CAI5758430.1"/>
    </source>
</evidence>
<evidence type="ECO:0000256" key="4">
    <source>
        <dbReference type="ARBA" id="ARBA00023235"/>
    </source>
</evidence>
<evidence type="ECO:0000256" key="2">
    <source>
        <dbReference type="ARBA" id="ARBA00013194"/>
    </source>
</evidence>
<evidence type="ECO:0000256" key="5">
    <source>
        <dbReference type="ARBA" id="ARBA00049785"/>
    </source>
</evidence>
<dbReference type="PANTHER" id="PTHR11071">
    <property type="entry name" value="PEPTIDYL-PROLYL CIS-TRANS ISOMERASE"/>
    <property type="match status" value="1"/>
</dbReference>
<dbReference type="SUPFAM" id="SSF50891">
    <property type="entry name" value="Cyclophilin-like"/>
    <property type="match status" value="1"/>
</dbReference>
<dbReference type="Pfam" id="PF00076">
    <property type="entry name" value="RRM_1"/>
    <property type="match status" value="1"/>
</dbReference>
<dbReference type="PRINTS" id="PR00153">
    <property type="entry name" value="CSAPPISMRASE"/>
</dbReference>
<proteinExistence type="predicted"/>
<evidence type="ECO:0000259" key="9">
    <source>
        <dbReference type="PROSITE" id="PS50102"/>
    </source>
</evidence>
<gene>
    <name evidence="10" type="ORF">CANVERA_P2942</name>
</gene>
<evidence type="ECO:0000259" key="8">
    <source>
        <dbReference type="PROSITE" id="PS50072"/>
    </source>
</evidence>
<accession>A0A9W4XLR0</accession>
<dbReference type="PROSITE" id="PS50102">
    <property type="entry name" value="RRM"/>
    <property type="match status" value="1"/>
</dbReference>
<evidence type="ECO:0000256" key="7">
    <source>
        <dbReference type="SAM" id="SignalP"/>
    </source>
</evidence>
<dbReference type="EMBL" id="CANTUO010000003">
    <property type="protein sequence ID" value="CAI5758430.1"/>
    <property type="molecule type" value="Genomic_DNA"/>
</dbReference>
<sequence>MLINLLLYITLVISAVVPVNKLTFTEDEKKLLERDPVVTHKITFTISENDQVIGDLKLALFGEVVPTTVENFFQLSSMAQGYGYLNSKFHRIIKNFMIQGGNYDDLGGKSIYGDRFNDENFQVKHDKLGRLSMANAGVNTNGAQFFILNSDKQPHLDGKHVVFGQLINGFDTLEKISNAETDGNHKPVKDIIISDIKTVVFDKGLEQQETPTTQLHYDEVIKDITSIYSYLFVLLLVKNFNTMFPIVQVKNLPFNSSSKSLYEFFGKFGNINQIRINEGSCFIIYTNFINAEKAAKVLNGVNFNGRYLITSLYQVDKSKLDDMKLRKEQLESLQSII</sequence>
<feature type="domain" description="RRM" evidence="9">
    <location>
        <begin position="245"/>
        <end position="315"/>
    </location>
</feature>
<dbReference type="PROSITE" id="PS00170">
    <property type="entry name" value="CSA_PPIASE_1"/>
    <property type="match status" value="1"/>
</dbReference>
<dbReference type="Gene3D" id="3.30.70.330">
    <property type="match status" value="1"/>
</dbReference>